<protein>
    <submittedName>
        <fullName evidence="1">Uncharacterized protein</fullName>
    </submittedName>
</protein>
<sequence>MPNSTMEHLIWTNKECAFFHFNNIACLQCTTVITQNCIPYTTLNTGRFNRNTCKCEKYHMCKTDVGEWLYVNS</sequence>
<reference evidence="2" key="1">
    <citation type="submission" date="2016-05" db="EMBL/GenBank/DDBJ databases">
        <authorList>
            <person name="Naeem R."/>
        </authorList>
    </citation>
    <scope>NUCLEOTIDE SEQUENCE [LARGE SCALE GENOMIC DNA]</scope>
</reference>
<organism evidence="1 2">
    <name type="scientific">Plasmodium ovale wallikeri</name>
    <dbReference type="NCBI Taxonomy" id="864142"/>
    <lineage>
        <taxon>Eukaryota</taxon>
        <taxon>Sar</taxon>
        <taxon>Alveolata</taxon>
        <taxon>Apicomplexa</taxon>
        <taxon>Aconoidasida</taxon>
        <taxon>Haemosporida</taxon>
        <taxon>Plasmodiidae</taxon>
        <taxon>Plasmodium</taxon>
        <taxon>Plasmodium (Plasmodium)</taxon>
    </lineage>
</organism>
<dbReference type="Proteomes" id="UP000078555">
    <property type="component" value="Unassembled WGS sequence"/>
</dbReference>
<name>A0A1A8YVA0_PLAOA</name>
<proteinExistence type="predicted"/>
<accession>A0A1A8YVA0</accession>
<dbReference type="EMBL" id="FLRD01000084">
    <property type="protein sequence ID" value="SBT35605.1"/>
    <property type="molecule type" value="Genomic_DNA"/>
</dbReference>
<evidence type="ECO:0000313" key="1">
    <source>
        <dbReference type="EMBL" id="SBT35605.1"/>
    </source>
</evidence>
<dbReference type="AlphaFoldDB" id="A0A1A8YVA0"/>
<gene>
    <name evidence="1" type="ORF">POVWA1_028290</name>
</gene>
<evidence type="ECO:0000313" key="2">
    <source>
        <dbReference type="Proteomes" id="UP000078555"/>
    </source>
</evidence>
<keyword evidence="2" id="KW-1185">Reference proteome</keyword>